<dbReference type="eggNOG" id="ENOG502RZQY">
    <property type="taxonomic scope" value="Eukaryota"/>
</dbReference>
<feature type="compositionally biased region" description="Polar residues" evidence="1">
    <location>
        <begin position="237"/>
        <end position="250"/>
    </location>
</feature>
<proteinExistence type="predicted"/>
<reference evidence="3" key="1">
    <citation type="submission" date="2013-12" db="EMBL/GenBank/DDBJ databases">
        <title>The Genome Sequence of Aphanomyces invadans NJM9701.</title>
        <authorList>
            <consortium name="The Broad Institute Genomics Platform"/>
            <person name="Russ C."/>
            <person name="Tyler B."/>
            <person name="van West P."/>
            <person name="Dieguez-Uribeondo J."/>
            <person name="Young S.K."/>
            <person name="Zeng Q."/>
            <person name="Gargeya S."/>
            <person name="Fitzgerald M."/>
            <person name="Abouelleil A."/>
            <person name="Alvarado L."/>
            <person name="Chapman S.B."/>
            <person name="Gainer-Dewar J."/>
            <person name="Goldberg J."/>
            <person name="Griggs A."/>
            <person name="Gujja S."/>
            <person name="Hansen M."/>
            <person name="Howarth C."/>
            <person name="Imamovic A."/>
            <person name="Ireland A."/>
            <person name="Larimer J."/>
            <person name="McCowan C."/>
            <person name="Murphy C."/>
            <person name="Pearson M."/>
            <person name="Poon T.W."/>
            <person name="Priest M."/>
            <person name="Roberts A."/>
            <person name="Saif S."/>
            <person name="Shea T."/>
            <person name="Sykes S."/>
            <person name="Wortman J."/>
            <person name="Nusbaum C."/>
            <person name="Birren B."/>
        </authorList>
    </citation>
    <scope>NUCLEOTIDE SEQUENCE [LARGE SCALE GENOMIC DNA]</scope>
    <source>
        <strain evidence="3">NJM9701</strain>
    </source>
</reference>
<organism evidence="3">
    <name type="scientific">Aphanomyces invadans</name>
    <dbReference type="NCBI Taxonomy" id="157072"/>
    <lineage>
        <taxon>Eukaryota</taxon>
        <taxon>Sar</taxon>
        <taxon>Stramenopiles</taxon>
        <taxon>Oomycota</taxon>
        <taxon>Saprolegniomycetes</taxon>
        <taxon>Saprolegniales</taxon>
        <taxon>Verrucalvaceae</taxon>
        <taxon>Aphanomyces</taxon>
    </lineage>
</organism>
<feature type="region of interest" description="Disordered" evidence="1">
    <location>
        <begin position="357"/>
        <end position="386"/>
    </location>
</feature>
<feature type="domain" description="WRKY19-like zinc finger" evidence="2">
    <location>
        <begin position="257"/>
        <end position="279"/>
    </location>
</feature>
<dbReference type="STRING" id="157072.A0A024UFY5"/>
<gene>
    <name evidence="3" type="ORF">H310_04769</name>
</gene>
<dbReference type="PANTHER" id="PTHR31827">
    <property type="entry name" value="EMB|CAB89363.1"/>
    <property type="match status" value="1"/>
</dbReference>
<protein>
    <recommendedName>
        <fullName evidence="2">WRKY19-like zinc finger domain-containing protein</fullName>
    </recommendedName>
</protein>
<feature type="compositionally biased region" description="Polar residues" evidence="1">
    <location>
        <begin position="202"/>
        <end position="211"/>
    </location>
</feature>
<accession>A0A024UFY5</accession>
<feature type="compositionally biased region" description="Low complexity" evidence="1">
    <location>
        <begin position="101"/>
        <end position="110"/>
    </location>
</feature>
<dbReference type="AlphaFoldDB" id="A0A024UFY5"/>
<dbReference type="VEuPathDB" id="FungiDB:H310_04769"/>
<dbReference type="OrthoDB" id="42532at2759"/>
<dbReference type="PANTHER" id="PTHR31827:SF1">
    <property type="entry name" value="EMB|CAB89363.1"/>
    <property type="match status" value="1"/>
</dbReference>
<feature type="compositionally biased region" description="Polar residues" evidence="1">
    <location>
        <begin position="150"/>
        <end position="166"/>
    </location>
</feature>
<evidence type="ECO:0000259" key="2">
    <source>
        <dbReference type="Pfam" id="PF24906"/>
    </source>
</evidence>
<name>A0A024UFY5_9STRA</name>
<dbReference type="GeneID" id="20081819"/>
<sequence>MQVEHQNYYSTATAIMQPHPHSCRYPNSSSKGAYTDVKDELALPPLQAFQYDRHQQYSTQPMPEPCPSYFQPSAQGASYQQQQQQQPPATYHPQHHHYDPYPHSSYHQPYAEQHTAGQSVRSMNKHLDPALLEEALNECMPFIEPIMTMTTSPYHDQNNTNGTQSRHGSRYDSDPSASASYAHFHHQQQLSHHLPAHAPYPQYSSSVQQHDALQAQPPSLRHNLSSTLSHYAPSDGSAVSISQSPSNDGKSISGAARLCRVPNCNKGIRSRGLCKGHGGGRRCQTAGCKISDQGGGHCIAHGGGRRCSVKDCTRSAQARGLCKCHGGGRPCKYAGCTKNSQRSGYCMAHGKLMAVASTSSDSQSTDEGRSAGTRHGLQTAAASATL</sequence>
<feature type="compositionally biased region" description="Low complexity" evidence="1">
    <location>
        <begin position="71"/>
        <end position="92"/>
    </location>
</feature>
<dbReference type="Pfam" id="PF24906">
    <property type="entry name" value="Zf_WRKY19"/>
    <property type="match status" value="2"/>
</dbReference>
<evidence type="ECO:0000313" key="3">
    <source>
        <dbReference type="EMBL" id="ETW04533.1"/>
    </source>
</evidence>
<evidence type="ECO:0000256" key="1">
    <source>
        <dbReference type="SAM" id="MobiDB-lite"/>
    </source>
</evidence>
<feature type="region of interest" description="Disordered" evidence="1">
    <location>
        <begin position="150"/>
        <end position="251"/>
    </location>
</feature>
<feature type="domain" description="WRKY19-like zinc finger" evidence="2">
    <location>
        <begin position="304"/>
        <end position="327"/>
    </location>
</feature>
<feature type="compositionally biased region" description="Low complexity" evidence="1">
    <location>
        <begin position="174"/>
        <end position="197"/>
    </location>
</feature>
<feature type="region of interest" description="Disordered" evidence="1">
    <location>
        <begin position="56"/>
        <end position="121"/>
    </location>
</feature>
<dbReference type="EMBL" id="KI913958">
    <property type="protein sequence ID" value="ETW04533.1"/>
    <property type="molecule type" value="Genomic_DNA"/>
</dbReference>
<dbReference type="InterPro" id="IPR056866">
    <property type="entry name" value="Znf_WRKY19"/>
</dbReference>
<dbReference type="RefSeq" id="XP_008867489.1">
    <property type="nucleotide sequence ID" value="XM_008869267.1"/>
</dbReference>